<accession>A0A3P5YBE7</accession>
<evidence type="ECO:0000313" key="2">
    <source>
        <dbReference type="EMBL" id="CAG7861685.1"/>
    </source>
</evidence>
<dbReference type="PANTHER" id="PTHR38396:SF1">
    <property type="entry name" value="TRANSMEMBRANE PROTEIN"/>
    <property type="match status" value="1"/>
</dbReference>
<evidence type="ECO:0000256" key="1">
    <source>
        <dbReference type="SAM" id="MobiDB-lite"/>
    </source>
</evidence>
<evidence type="ECO:0000313" key="3">
    <source>
        <dbReference type="EMBL" id="VDC59995.1"/>
    </source>
</evidence>
<organism evidence="3">
    <name type="scientific">Brassica campestris</name>
    <name type="common">Field mustard</name>
    <dbReference type="NCBI Taxonomy" id="3711"/>
    <lineage>
        <taxon>Eukaryota</taxon>
        <taxon>Viridiplantae</taxon>
        <taxon>Streptophyta</taxon>
        <taxon>Embryophyta</taxon>
        <taxon>Tracheophyta</taxon>
        <taxon>Spermatophyta</taxon>
        <taxon>Magnoliopsida</taxon>
        <taxon>eudicotyledons</taxon>
        <taxon>Gunneridae</taxon>
        <taxon>Pentapetalae</taxon>
        <taxon>rosids</taxon>
        <taxon>malvids</taxon>
        <taxon>Brassicales</taxon>
        <taxon>Brassicaceae</taxon>
        <taxon>Brassiceae</taxon>
        <taxon>Brassica</taxon>
    </lineage>
</organism>
<name>A0A3P5YBE7_BRACM</name>
<reference evidence="3" key="1">
    <citation type="submission" date="2018-11" db="EMBL/GenBank/DDBJ databases">
        <authorList>
            <consortium name="Genoscope - CEA"/>
            <person name="William W."/>
        </authorList>
    </citation>
    <scope>NUCLEOTIDE SEQUENCE</scope>
</reference>
<feature type="region of interest" description="Disordered" evidence="1">
    <location>
        <begin position="80"/>
        <end position="120"/>
    </location>
</feature>
<feature type="compositionally biased region" description="Basic residues" evidence="1">
    <location>
        <begin position="111"/>
        <end position="120"/>
    </location>
</feature>
<dbReference type="Gramene" id="A09p21520.2_BraZ1">
    <property type="protein sequence ID" value="A09p21520.2_BraZ1.CDS"/>
    <property type="gene ID" value="A09g21520.2_BraZ1"/>
</dbReference>
<dbReference type="Proteomes" id="UP000694005">
    <property type="component" value="Chromosome A09"/>
</dbReference>
<gene>
    <name evidence="3" type="ORF">BRAA09T37606Z</name>
    <name evidence="2" type="ORF">BRAPAZ1V2_A09P21520.2</name>
</gene>
<feature type="compositionally biased region" description="Polar residues" evidence="1">
    <location>
        <begin position="92"/>
        <end position="109"/>
    </location>
</feature>
<protein>
    <submittedName>
        <fullName evidence="2">Uncharacterized protein</fullName>
    </submittedName>
</protein>
<dbReference type="PANTHER" id="PTHR38396">
    <property type="entry name" value="TRANSMEMBRANE PROTEIN"/>
    <property type="match status" value="1"/>
</dbReference>
<dbReference type="AlphaFoldDB" id="A0A3P5YBE7"/>
<proteinExistence type="predicted"/>
<dbReference type="EMBL" id="LS974625">
    <property type="protein sequence ID" value="CAG7861685.1"/>
    <property type="molecule type" value="Genomic_DNA"/>
</dbReference>
<sequence length="120" mass="13777">MKGRAYVMIFFFWALLTIITPMLVSWSQALKGTILNIKLHLLVKKVNDSGPRRMMGYSAEMFLTREIVERLEEEVELMMKPSMAPAPEDSSVLPSKNQTSKRINQQEGSVTKHKHPMSLR</sequence>
<dbReference type="EMBL" id="LR031568">
    <property type="protein sequence ID" value="VDC59995.1"/>
    <property type="molecule type" value="Genomic_DNA"/>
</dbReference>